<keyword evidence="4" id="KW-0614">Plasmid</keyword>
<dbReference type="KEGG" id="tpro:Ga0080559_TMP5205"/>
<dbReference type="InterPro" id="IPR021760">
    <property type="entry name" value="RepC_C"/>
</dbReference>
<proteinExistence type="predicted"/>
<sequence>MHVAEAISPVQQQSPFPSLPQGMERDGFVALIDAVAPRLGVRSAALATFRTMIAATRPSAFKSGYEEPCCYLQQSEIAKRRQVSSSRIRADEAQLVAAGLIEKRTMGNGARSGFVGCGVYFSVAIKRCQEFFTLREENEEKRRQHAKLRGLRSIHKKHLKSCLAELIAMHGAAGEVQAVAEAFESWPSADKLHRMPLANLRAHVVEADALCTAALDLLHAMSETGDGPHENERPYIQDTTQDFNKVPCNAGVQQPNAGKQASLNTDDGALGHASSCKEKKDWERGATHKSKILTNIPIQTFIPLASEEMRFYLNARRQGRGGWSSLSLHDFTVAAQSRVPELGISQSVWDDAVRKMGVEDATWSMFILDAKACDPDTPILSPGGYLRVMTRRHEEGTLNIVGGLIGLSVRRNGQ</sequence>
<dbReference type="InterPro" id="IPR005090">
    <property type="entry name" value="RepC_N"/>
</dbReference>
<dbReference type="Pfam" id="PF11800">
    <property type="entry name" value="RP-C_C"/>
    <property type="match status" value="1"/>
</dbReference>
<feature type="domain" description="Plasmid replication protein C N-terminal" evidence="2">
    <location>
        <begin position="20"/>
        <end position="164"/>
    </location>
</feature>
<dbReference type="Pfam" id="PF03428">
    <property type="entry name" value="RP-C"/>
    <property type="match status" value="1"/>
</dbReference>
<evidence type="ECO:0000313" key="4">
    <source>
        <dbReference type="EMBL" id="APX26305.1"/>
    </source>
</evidence>
<feature type="compositionally biased region" description="Polar residues" evidence="1">
    <location>
        <begin position="252"/>
        <end position="265"/>
    </location>
</feature>
<dbReference type="RefSeq" id="WP_076625944.1">
    <property type="nucleotide sequence ID" value="NZ_BMEW01000010.1"/>
</dbReference>
<evidence type="ECO:0000259" key="2">
    <source>
        <dbReference type="Pfam" id="PF03428"/>
    </source>
</evidence>
<organism evidence="4 5">
    <name type="scientific">Salipiger profundus</name>
    <dbReference type="NCBI Taxonomy" id="1229727"/>
    <lineage>
        <taxon>Bacteria</taxon>
        <taxon>Pseudomonadati</taxon>
        <taxon>Pseudomonadota</taxon>
        <taxon>Alphaproteobacteria</taxon>
        <taxon>Rhodobacterales</taxon>
        <taxon>Roseobacteraceae</taxon>
        <taxon>Salipiger</taxon>
    </lineage>
</organism>
<dbReference type="AlphaFoldDB" id="A0A1U7DE36"/>
<reference evidence="4 5" key="1">
    <citation type="submission" date="2016-03" db="EMBL/GenBank/DDBJ databases">
        <title>Deep-sea bacteria in the southern Pacific.</title>
        <authorList>
            <person name="Tang K."/>
        </authorList>
    </citation>
    <scope>NUCLEOTIDE SEQUENCE [LARGE SCALE GENOMIC DNA]</scope>
    <source>
        <strain evidence="4 5">JLT2016</strain>
        <plasmid evidence="5">Plasmid ptpro6</plasmid>
    </source>
</reference>
<keyword evidence="5" id="KW-1185">Reference proteome</keyword>
<feature type="region of interest" description="Disordered" evidence="1">
    <location>
        <begin position="252"/>
        <end position="284"/>
    </location>
</feature>
<accession>A0A1U7DE36</accession>
<dbReference type="Proteomes" id="UP000186559">
    <property type="component" value="Plasmid pTPRO6"/>
</dbReference>
<feature type="domain" description="Plasmid replication protein C C-terminal" evidence="3">
    <location>
        <begin position="328"/>
        <end position="406"/>
    </location>
</feature>
<dbReference type="EMBL" id="CP014802">
    <property type="protein sequence ID" value="APX26305.1"/>
    <property type="molecule type" value="Genomic_DNA"/>
</dbReference>
<gene>
    <name evidence="4" type="ORF">Ga0080559_TMP5205</name>
</gene>
<evidence type="ECO:0000313" key="5">
    <source>
        <dbReference type="Proteomes" id="UP000186559"/>
    </source>
</evidence>
<protein>
    <submittedName>
        <fullName evidence="4">Replication protein C N-terminal domain-containing protein</fullName>
    </submittedName>
</protein>
<geneLocation type="plasmid" evidence="5">
    <name>ptpro6</name>
</geneLocation>
<name>A0A1U7DE36_9RHOB</name>
<evidence type="ECO:0000259" key="3">
    <source>
        <dbReference type="Pfam" id="PF11800"/>
    </source>
</evidence>
<feature type="compositionally biased region" description="Basic and acidic residues" evidence="1">
    <location>
        <begin position="275"/>
        <end position="284"/>
    </location>
</feature>
<evidence type="ECO:0000256" key="1">
    <source>
        <dbReference type="SAM" id="MobiDB-lite"/>
    </source>
</evidence>